<dbReference type="Pfam" id="PF01926">
    <property type="entry name" value="MMR_HSR1"/>
    <property type="match status" value="1"/>
</dbReference>
<evidence type="ECO:0000256" key="8">
    <source>
        <dbReference type="RuleBase" id="RU003313"/>
    </source>
</evidence>
<comment type="cofactor">
    <cofactor evidence="7">
        <name>K(+)</name>
        <dbReference type="ChEBI" id="CHEBI:29103"/>
    </cofactor>
    <text evidence="7">Binds 1 potassium ion per subunit.</text>
</comment>
<evidence type="ECO:0000256" key="1">
    <source>
        <dbReference type="ARBA" id="ARBA00011043"/>
    </source>
</evidence>
<dbReference type="GO" id="GO:0005525">
    <property type="term" value="F:GTP binding"/>
    <property type="evidence" value="ECO:0007669"/>
    <property type="project" value="UniProtKB-UniRule"/>
</dbReference>
<dbReference type="PANTHER" id="PTHR42714">
    <property type="entry name" value="TRNA MODIFICATION GTPASE GTPBP3"/>
    <property type="match status" value="1"/>
</dbReference>
<gene>
    <name evidence="7 10" type="primary">mnmE</name>
    <name evidence="7" type="synonym">trmE</name>
    <name evidence="10" type="ORF">E2L05_06580</name>
</gene>
<keyword evidence="7" id="KW-0479">Metal-binding</keyword>
<keyword evidence="7" id="KW-0460">Magnesium</keyword>
<dbReference type="RefSeq" id="WP_133342108.1">
    <property type="nucleotide sequence ID" value="NZ_SMZO01000011.1"/>
</dbReference>
<dbReference type="SUPFAM" id="SSF116878">
    <property type="entry name" value="TrmE connector domain"/>
    <property type="match status" value="1"/>
</dbReference>
<name>A0A4R6AYH1_9RHOB</name>
<dbReference type="InterPro" id="IPR025867">
    <property type="entry name" value="MnmE_helical"/>
</dbReference>
<comment type="subcellular location">
    <subcellularLocation>
        <location evidence="7">Cytoplasm</location>
    </subcellularLocation>
</comment>
<evidence type="ECO:0000259" key="9">
    <source>
        <dbReference type="PROSITE" id="PS51709"/>
    </source>
</evidence>
<dbReference type="GO" id="GO:0030488">
    <property type="term" value="P:tRNA methylation"/>
    <property type="evidence" value="ECO:0007669"/>
    <property type="project" value="TreeGrafter"/>
</dbReference>
<proteinExistence type="inferred from homology"/>
<evidence type="ECO:0000313" key="10">
    <source>
        <dbReference type="EMBL" id="TDL89310.1"/>
    </source>
</evidence>
<feature type="binding site" evidence="7">
    <location>
        <position position="244"/>
    </location>
    <ligand>
        <name>K(+)</name>
        <dbReference type="ChEBI" id="CHEBI:29103"/>
    </ligand>
</feature>
<comment type="caution">
    <text evidence="7">Lacks conserved residue(s) required for the propagation of feature annotation.</text>
</comment>
<dbReference type="FunFam" id="3.30.1360.120:FF:000007">
    <property type="entry name" value="tRNA modification GTPase GTPBP3, mitochondrial"/>
    <property type="match status" value="1"/>
</dbReference>
<dbReference type="GO" id="GO:0046872">
    <property type="term" value="F:metal ion binding"/>
    <property type="evidence" value="ECO:0007669"/>
    <property type="project" value="UniProtKB-KW"/>
</dbReference>
<evidence type="ECO:0000256" key="5">
    <source>
        <dbReference type="ARBA" id="ARBA00022958"/>
    </source>
</evidence>
<keyword evidence="6 7" id="KW-0342">GTP-binding</keyword>
<dbReference type="SUPFAM" id="SSF52540">
    <property type="entry name" value="P-loop containing nucleoside triphosphate hydrolases"/>
    <property type="match status" value="1"/>
</dbReference>
<dbReference type="Gene3D" id="1.20.120.430">
    <property type="entry name" value="tRNA modification GTPase MnmE domain 2"/>
    <property type="match status" value="1"/>
</dbReference>
<feature type="binding site" evidence="7">
    <location>
        <position position="247"/>
    </location>
    <ligand>
        <name>K(+)</name>
        <dbReference type="ChEBI" id="CHEBI:29103"/>
    </ligand>
</feature>
<feature type="binding site" evidence="7">
    <location>
        <position position="223"/>
    </location>
    <ligand>
        <name>K(+)</name>
        <dbReference type="ChEBI" id="CHEBI:29103"/>
    </ligand>
</feature>
<feature type="binding site" evidence="7">
    <location>
        <begin position="267"/>
        <end position="270"/>
    </location>
    <ligand>
        <name>GTP</name>
        <dbReference type="ChEBI" id="CHEBI:37565"/>
    </ligand>
</feature>
<evidence type="ECO:0000256" key="2">
    <source>
        <dbReference type="ARBA" id="ARBA00022694"/>
    </source>
</evidence>
<dbReference type="InterPro" id="IPR027368">
    <property type="entry name" value="MnmE_dom2"/>
</dbReference>
<dbReference type="InterPro" id="IPR004520">
    <property type="entry name" value="GTPase_MnmE"/>
</dbReference>
<dbReference type="GO" id="GO:0002098">
    <property type="term" value="P:tRNA wobble uridine modification"/>
    <property type="evidence" value="ECO:0007669"/>
    <property type="project" value="TreeGrafter"/>
</dbReference>
<dbReference type="AlphaFoldDB" id="A0A4R6AYH1"/>
<comment type="caution">
    <text evidence="10">The sequence shown here is derived from an EMBL/GenBank/DDBJ whole genome shotgun (WGS) entry which is preliminary data.</text>
</comment>
<comment type="function">
    <text evidence="7">Exhibits a very high intrinsic GTPase hydrolysis rate. Involved in the addition of a carboxymethylaminomethyl (cmnm) group at the wobble position (U34) of certain tRNAs, forming tRNA-cmnm(5)s(2)U34.</text>
</comment>
<dbReference type="EMBL" id="SMZO01000011">
    <property type="protein sequence ID" value="TDL89310.1"/>
    <property type="molecule type" value="Genomic_DNA"/>
</dbReference>
<dbReference type="InterPro" id="IPR018948">
    <property type="entry name" value="GTP-bd_TrmE_N"/>
</dbReference>
<keyword evidence="4 7" id="KW-0378">Hydrolase</keyword>
<keyword evidence="5 7" id="KW-0630">Potassium</keyword>
<accession>A0A4R6AYH1</accession>
<dbReference type="Gene3D" id="3.40.50.300">
    <property type="entry name" value="P-loop containing nucleotide triphosphate hydrolases"/>
    <property type="match status" value="1"/>
</dbReference>
<keyword evidence="11" id="KW-1185">Reference proteome</keyword>
<keyword evidence="2 7" id="KW-0819">tRNA processing</keyword>
<dbReference type="NCBIfam" id="TIGR00231">
    <property type="entry name" value="small_GTP"/>
    <property type="match status" value="1"/>
</dbReference>
<dbReference type="InterPro" id="IPR006073">
    <property type="entry name" value="GTP-bd"/>
</dbReference>
<feature type="binding site" evidence="7">
    <location>
        <position position="227"/>
    </location>
    <ligand>
        <name>Mg(2+)</name>
        <dbReference type="ChEBI" id="CHEBI:18420"/>
    </ligand>
</feature>
<dbReference type="InterPro" id="IPR031168">
    <property type="entry name" value="G_TrmE"/>
</dbReference>
<dbReference type="Pfam" id="PF10396">
    <property type="entry name" value="TrmE_N"/>
    <property type="match status" value="1"/>
</dbReference>
<feature type="binding site" evidence="7">
    <location>
        <position position="248"/>
    </location>
    <ligand>
        <name>Mg(2+)</name>
        <dbReference type="ChEBI" id="CHEBI:18420"/>
    </ligand>
</feature>
<dbReference type="InterPro" id="IPR005225">
    <property type="entry name" value="Small_GTP-bd"/>
</dbReference>
<comment type="similarity">
    <text evidence="1 7 8">Belongs to the TRAFAC class TrmE-Era-EngA-EngB-Septin-like GTPase superfamily. TrmE GTPase family.</text>
</comment>
<feature type="binding site" evidence="7">
    <location>
        <position position="242"/>
    </location>
    <ligand>
        <name>K(+)</name>
        <dbReference type="ChEBI" id="CHEBI:29103"/>
    </ligand>
</feature>
<feature type="domain" description="TrmE-type G" evidence="9">
    <location>
        <begin position="213"/>
        <end position="351"/>
    </location>
</feature>
<dbReference type="Pfam" id="PF12631">
    <property type="entry name" value="MnmE_helical"/>
    <property type="match status" value="1"/>
</dbReference>
<dbReference type="CDD" id="cd14858">
    <property type="entry name" value="TrmE_N"/>
    <property type="match status" value="1"/>
</dbReference>
<evidence type="ECO:0000313" key="11">
    <source>
        <dbReference type="Proteomes" id="UP000294562"/>
    </source>
</evidence>
<reference evidence="10 11" key="1">
    <citation type="submission" date="2019-03" db="EMBL/GenBank/DDBJ databases">
        <title>Rhodobacteraceae bacterium SM1902, a new member of the family Rhodobacteraceae isolated from Yantai.</title>
        <authorList>
            <person name="Sun Y."/>
        </authorList>
    </citation>
    <scope>NUCLEOTIDE SEQUENCE [LARGE SCALE GENOMIC DNA]</scope>
    <source>
        <strain evidence="10 11">SM1902</strain>
    </source>
</reference>
<evidence type="ECO:0000256" key="3">
    <source>
        <dbReference type="ARBA" id="ARBA00022741"/>
    </source>
</evidence>
<keyword evidence="7" id="KW-0963">Cytoplasm</keyword>
<keyword evidence="3 7" id="KW-0547">Nucleotide-binding</keyword>
<feature type="binding site" evidence="7">
    <location>
        <begin position="242"/>
        <end position="248"/>
    </location>
    <ligand>
        <name>GTP</name>
        <dbReference type="ChEBI" id="CHEBI:37565"/>
    </ligand>
</feature>
<dbReference type="NCBIfam" id="NF003661">
    <property type="entry name" value="PRK05291.1-3"/>
    <property type="match status" value="1"/>
</dbReference>
<dbReference type="NCBIfam" id="TIGR00450">
    <property type="entry name" value="mnmE_trmE_thdF"/>
    <property type="match status" value="1"/>
</dbReference>
<dbReference type="InterPro" id="IPR027266">
    <property type="entry name" value="TrmE/GcvT-like"/>
</dbReference>
<protein>
    <recommendedName>
        <fullName evidence="7">tRNA modification GTPase MnmE</fullName>
        <ecNumber evidence="7">3.6.-.-</ecNumber>
    </recommendedName>
</protein>
<dbReference type="Proteomes" id="UP000294562">
    <property type="component" value="Unassembled WGS sequence"/>
</dbReference>
<dbReference type="GO" id="GO:0003924">
    <property type="term" value="F:GTPase activity"/>
    <property type="evidence" value="ECO:0007669"/>
    <property type="project" value="UniProtKB-UniRule"/>
</dbReference>
<dbReference type="HAMAP" id="MF_00379">
    <property type="entry name" value="GTPase_MnmE"/>
    <property type="match status" value="1"/>
</dbReference>
<dbReference type="CDD" id="cd04164">
    <property type="entry name" value="trmE"/>
    <property type="match status" value="1"/>
</dbReference>
<evidence type="ECO:0000256" key="4">
    <source>
        <dbReference type="ARBA" id="ARBA00022801"/>
    </source>
</evidence>
<dbReference type="EC" id="3.6.-.-" evidence="7"/>
<comment type="subunit">
    <text evidence="7">Homodimer. Heterotetramer of two MnmE and two MnmG subunits.</text>
</comment>
<organism evidence="10 11">
    <name type="scientific">Meridianimarinicoccus aquatilis</name>
    <dbReference type="NCBI Taxonomy" id="2552766"/>
    <lineage>
        <taxon>Bacteria</taxon>
        <taxon>Pseudomonadati</taxon>
        <taxon>Pseudomonadota</taxon>
        <taxon>Alphaproteobacteria</taxon>
        <taxon>Rhodobacterales</taxon>
        <taxon>Paracoccaceae</taxon>
        <taxon>Meridianimarinicoccus</taxon>
    </lineage>
</organism>
<evidence type="ECO:0000256" key="7">
    <source>
        <dbReference type="HAMAP-Rule" id="MF_00379"/>
    </source>
</evidence>
<dbReference type="InterPro" id="IPR027417">
    <property type="entry name" value="P-loop_NTPase"/>
</dbReference>
<dbReference type="PROSITE" id="PS51709">
    <property type="entry name" value="G_TRME"/>
    <property type="match status" value="1"/>
</dbReference>
<sequence>MDTIYALASGQGKAGVAVLRVSGPQAHDTVKRLCGRVPSFRSASLCRIQDAQGKLLDRALVLTFAKGASFTGEQSAEFHLHGSRAIVKAVMREIGLAEGLRIAEPGEFTRRALENGCMDLTEVEGLANLIDAETEAQRRLALRLFEGALGVKVARWRDTLIDAMALLAVTIDFSDEDVPDEMNAEVHALLVAVLDDLERELSGIAAAERVRDGFEVAIIGPPNIGKSTLLNALAGRDAALTSEVAGTTRDVIEVRMDIDGLPVTFLDTAGIRETSDAVETLGIERALRRAENADVRVFLTDGQMPTGFVSREADIVLVGKTDISRKAVNGISGKTGEGVHDLLRSISDRLGGMASLAGVATQERHRIAIARSIVCLNHALAMLDAGSEHAELIAEELRQAVSALDALVGKVDVEDLLDSIFKKFCLGK</sequence>
<dbReference type="Gene3D" id="3.30.1360.120">
    <property type="entry name" value="Probable tRNA modification gtpase trme, domain 1"/>
    <property type="match status" value="1"/>
</dbReference>
<evidence type="ECO:0000256" key="6">
    <source>
        <dbReference type="ARBA" id="ARBA00023134"/>
    </source>
</evidence>
<dbReference type="PANTHER" id="PTHR42714:SF2">
    <property type="entry name" value="TRNA MODIFICATION GTPASE GTPBP3, MITOCHONDRIAL"/>
    <property type="match status" value="1"/>
</dbReference>
<dbReference type="OrthoDB" id="9805918at2"/>
<dbReference type="GO" id="GO:0005737">
    <property type="term" value="C:cytoplasm"/>
    <property type="evidence" value="ECO:0007669"/>
    <property type="project" value="UniProtKB-SubCell"/>
</dbReference>